<organism evidence="1 2">
    <name type="scientific">Oceanobacillus kimchii</name>
    <dbReference type="NCBI Taxonomy" id="746691"/>
    <lineage>
        <taxon>Bacteria</taxon>
        <taxon>Bacillati</taxon>
        <taxon>Bacillota</taxon>
        <taxon>Bacilli</taxon>
        <taxon>Bacillales</taxon>
        <taxon>Bacillaceae</taxon>
        <taxon>Oceanobacillus</taxon>
    </lineage>
</organism>
<reference evidence="1 2" key="1">
    <citation type="submission" date="2023-02" db="EMBL/GenBank/DDBJ databases">
        <title>Oceanobacillus kimchii IFOP_LL358 isolated form Alexandrium catenella lab strain.</title>
        <authorList>
            <person name="Gajardo G."/>
            <person name="Ueki S."/>
            <person name="Maruyama F."/>
        </authorList>
    </citation>
    <scope>NUCLEOTIDE SEQUENCE [LARGE SCALE GENOMIC DNA]</scope>
    <source>
        <strain evidence="1 2">IFOP_LL358</strain>
    </source>
</reference>
<name>A0ABQ5TPH3_9BACI</name>
<gene>
    <name evidence="1" type="ORF">MACH08_37940</name>
</gene>
<dbReference type="Proteomes" id="UP001275436">
    <property type="component" value="Unassembled WGS sequence"/>
</dbReference>
<evidence type="ECO:0000313" key="2">
    <source>
        <dbReference type="Proteomes" id="UP001275436"/>
    </source>
</evidence>
<protein>
    <submittedName>
        <fullName evidence="1">Uncharacterized protein</fullName>
    </submittedName>
</protein>
<accession>A0ABQ5TPH3</accession>
<evidence type="ECO:0000313" key="1">
    <source>
        <dbReference type="EMBL" id="GLO68010.1"/>
    </source>
</evidence>
<keyword evidence="2" id="KW-1185">Reference proteome</keyword>
<sequence>MIYKHRHQPSELPILGSLHTRMNLSSENKKYYYSLKKDGKVNFYLIHLPKNLRVIALSSMICFSLQTTPPFKSIH</sequence>
<proteinExistence type="predicted"/>
<comment type="caution">
    <text evidence="1">The sequence shown here is derived from an EMBL/GenBank/DDBJ whole genome shotgun (WGS) entry which is preliminary data.</text>
</comment>
<dbReference type="EMBL" id="BSKO01000001">
    <property type="protein sequence ID" value="GLO68010.1"/>
    <property type="molecule type" value="Genomic_DNA"/>
</dbReference>